<dbReference type="EMBL" id="UXAV01000017">
    <property type="protein sequence ID" value="VDC19442.1"/>
    <property type="molecule type" value="Genomic_DNA"/>
</dbReference>
<protein>
    <recommendedName>
        <fullName evidence="3">Group-specific protein</fullName>
    </recommendedName>
</protein>
<evidence type="ECO:0008006" key="3">
    <source>
        <dbReference type="Google" id="ProtNLM"/>
    </source>
</evidence>
<proteinExistence type="predicted"/>
<dbReference type="Proteomes" id="UP000270468">
    <property type="component" value="Unassembled WGS sequence"/>
</dbReference>
<dbReference type="RefSeq" id="WP_124068819.1">
    <property type="nucleotide sequence ID" value="NZ_CBCRXF010000003.1"/>
</dbReference>
<organism evidence="1 2">
    <name type="scientific">Filibacter tadaridae</name>
    <dbReference type="NCBI Taxonomy" id="2483811"/>
    <lineage>
        <taxon>Bacteria</taxon>
        <taxon>Bacillati</taxon>
        <taxon>Bacillota</taxon>
        <taxon>Bacilli</taxon>
        <taxon>Bacillales</taxon>
        <taxon>Caryophanaceae</taxon>
        <taxon>Filibacter</taxon>
    </lineage>
</organism>
<accession>A0A3P5W7U5</accession>
<dbReference type="OrthoDB" id="2737829at2"/>
<keyword evidence="2" id="KW-1185">Reference proteome</keyword>
<dbReference type="AlphaFoldDB" id="A0A3P5W7U5"/>
<reference evidence="1 2" key="1">
    <citation type="submission" date="2018-11" db="EMBL/GenBank/DDBJ databases">
        <authorList>
            <person name="Criscuolo A."/>
        </authorList>
    </citation>
    <scope>NUCLEOTIDE SEQUENCE [LARGE SCALE GENOMIC DNA]</scope>
    <source>
        <strain evidence="1">ATB-66</strain>
    </source>
</reference>
<name>A0A3P5W7U5_9BACL</name>
<sequence length="132" mass="15559">MFKDLSPNIKSSITRSITQTFEQYMSNIGWSEEKFSIDAYMADWREYITTKALWYSKVPDDLKLDPKFHEDLAQRINEVIARILGDPPSEEQIVTIQLMQEALNTHYEYDCKAEAVYVETLLKEQMDSFFKN</sequence>
<evidence type="ECO:0000313" key="2">
    <source>
        <dbReference type="Proteomes" id="UP000270468"/>
    </source>
</evidence>
<evidence type="ECO:0000313" key="1">
    <source>
        <dbReference type="EMBL" id="VDC19442.1"/>
    </source>
</evidence>
<gene>
    <name evidence="1" type="ORF">FILTAD_00379</name>
</gene>